<evidence type="ECO:0000259" key="2">
    <source>
        <dbReference type="Pfam" id="PF13568"/>
    </source>
</evidence>
<feature type="domain" description="Outer membrane protein beta-barrel" evidence="2">
    <location>
        <begin position="21"/>
        <end position="173"/>
    </location>
</feature>
<dbReference type="SUPFAM" id="SSF103515">
    <property type="entry name" value="Autotransporter"/>
    <property type="match status" value="1"/>
</dbReference>
<keyword evidence="1" id="KW-0732">Signal</keyword>
<proteinExistence type="predicted"/>
<sequence length="193" mass="20412">MKKYLLSAVLLIAVSISAKAQFSLGVKGGVNFSKISADNVKESTLAGYQAGLFARIGSGLYLQPELYLSGTGGKFDSGDNSQSFSGKVRFTNLNVPLLVGKSFGAKDLNFRVMAGPIYTYQLDKSESLTANGSGAIADFGNYNKSTLGFQAGAGVDIGSITADLRYEGGLSKVNSNYGQRQNLWALSVGFKIF</sequence>
<organism evidence="3 4">
    <name type="scientific">Mucilaginibacter dorajii</name>
    <dbReference type="NCBI Taxonomy" id="692994"/>
    <lineage>
        <taxon>Bacteria</taxon>
        <taxon>Pseudomonadati</taxon>
        <taxon>Bacteroidota</taxon>
        <taxon>Sphingobacteriia</taxon>
        <taxon>Sphingobacteriales</taxon>
        <taxon>Sphingobacteriaceae</taxon>
        <taxon>Mucilaginibacter</taxon>
    </lineage>
</organism>
<gene>
    <name evidence="3" type="ORF">GCM10022210_19080</name>
</gene>
<evidence type="ECO:0000256" key="1">
    <source>
        <dbReference type="SAM" id="SignalP"/>
    </source>
</evidence>
<evidence type="ECO:0000313" key="4">
    <source>
        <dbReference type="Proteomes" id="UP001500742"/>
    </source>
</evidence>
<name>A0ABP7PS01_9SPHI</name>
<comment type="caution">
    <text evidence="3">The sequence shown here is derived from an EMBL/GenBank/DDBJ whole genome shotgun (WGS) entry which is preliminary data.</text>
</comment>
<dbReference type="RefSeq" id="WP_259095714.1">
    <property type="nucleotide sequence ID" value="NZ_BAAAZC010000013.1"/>
</dbReference>
<feature type="signal peptide" evidence="1">
    <location>
        <begin position="1"/>
        <end position="20"/>
    </location>
</feature>
<dbReference type="EMBL" id="BAAAZC010000013">
    <property type="protein sequence ID" value="GAA3970213.1"/>
    <property type="molecule type" value="Genomic_DNA"/>
</dbReference>
<evidence type="ECO:0000313" key="3">
    <source>
        <dbReference type="EMBL" id="GAA3970213.1"/>
    </source>
</evidence>
<feature type="chain" id="PRO_5046102051" description="Outer membrane protein beta-barrel domain-containing protein" evidence="1">
    <location>
        <begin position="21"/>
        <end position="193"/>
    </location>
</feature>
<protein>
    <recommendedName>
        <fullName evidence="2">Outer membrane protein beta-barrel domain-containing protein</fullName>
    </recommendedName>
</protein>
<accession>A0ABP7PS01</accession>
<dbReference type="InterPro" id="IPR036709">
    <property type="entry name" value="Autotransporte_beta_dom_sf"/>
</dbReference>
<reference evidence="4" key="1">
    <citation type="journal article" date="2019" name="Int. J. Syst. Evol. Microbiol.">
        <title>The Global Catalogue of Microorganisms (GCM) 10K type strain sequencing project: providing services to taxonomists for standard genome sequencing and annotation.</title>
        <authorList>
            <consortium name="The Broad Institute Genomics Platform"/>
            <consortium name="The Broad Institute Genome Sequencing Center for Infectious Disease"/>
            <person name="Wu L."/>
            <person name="Ma J."/>
        </authorList>
    </citation>
    <scope>NUCLEOTIDE SEQUENCE [LARGE SCALE GENOMIC DNA]</scope>
    <source>
        <strain evidence="4">JCM 16601</strain>
    </source>
</reference>
<keyword evidence="4" id="KW-1185">Reference proteome</keyword>
<dbReference type="Proteomes" id="UP001500742">
    <property type="component" value="Unassembled WGS sequence"/>
</dbReference>
<dbReference type="Pfam" id="PF13568">
    <property type="entry name" value="OMP_b-brl_2"/>
    <property type="match status" value="1"/>
</dbReference>
<dbReference type="InterPro" id="IPR025665">
    <property type="entry name" value="Beta-barrel_OMP_2"/>
</dbReference>